<dbReference type="Gene3D" id="3.40.50.150">
    <property type="entry name" value="Vaccinia Virus protein VP39"/>
    <property type="match status" value="2"/>
</dbReference>
<comment type="catalytic activity">
    <reaction evidence="1 7">
        <text>[phosphatase 2A protein]-C-terminal L-leucine + S-adenosyl-L-methionine = [phosphatase 2A protein]-C-terminal L-leucine methyl ester + S-adenosyl-L-homocysteine</text>
        <dbReference type="Rhea" id="RHEA:48544"/>
        <dbReference type="Rhea" id="RHEA-COMP:12134"/>
        <dbReference type="Rhea" id="RHEA-COMP:12135"/>
        <dbReference type="ChEBI" id="CHEBI:57856"/>
        <dbReference type="ChEBI" id="CHEBI:59789"/>
        <dbReference type="ChEBI" id="CHEBI:90516"/>
        <dbReference type="ChEBI" id="CHEBI:90517"/>
        <dbReference type="EC" id="2.1.1.233"/>
    </reaction>
</comment>
<dbReference type="GO" id="GO:0005829">
    <property type="term" value="C:cytosol"/>
    <property type="evidence" value="ECO:0007669"/>
    <property type="project" value="TreeGrafter"/>
</dbReference>
<feature type="binding site" evidence="8">
    <location>
        <begin position="124"/>
        <end position="125"/>
    </location>
    <ligand>
        <name>S-adenosyl-L-methionine</name>
        <dbReference type="ChEBI" id="CHEBI:59789"/>
    </ligand>
</feature>
<dbReference type="EMBL" id="CAJNOK010002051">
    <property type="protein sequence ID" value="CAF0842543.1"/>
    <property type="molecule type" value="Genomic_DNA"/>
</dbReference>
<reference evidence="9" key="1">
    <citation type="submission" date="2021-02" db="EMBL/GenBank/DDBJ databases">
        <authorList>
            <person name="Nowell W R."/>
        </authorList>
    </citation>
    <scope>NUCLEOTIDE SEQUENCE</scope>
</reference>
<evidence type="ECO:0000313" key="9">
    <source>
        <dbReference type="EMBL" id="CAF0842543.1"/>
    </source>
</evidence>
<keyword evidence="5 7" id="KW-0808">Transferase</keyword>
<comment type="similarity">
    <text evidence="3 7">Belongs to the methyltransferase superfamily. LCMT family.</text>
</comment>
<evidence type="ECO:0000313" key="11">
    <source>
        <dbReference type="Proteomes" id="UP000677228"/>
    </source>
</evidence>
<dbReference type="InterPro" id="IPR029063">
    <property type="entry name" value="SAM-dependent_MTases_sf"/>
</dbReference>
<dbReference type="EMBL" id="CAJOBA010002051">
    <property type="protein sequence ID" value="CAF3627518.1"/>
    <property type="molecule type" value="Genomic_DNA"/>
</dbReference>
<evidence type="ECO:0000256" key="3">
    <source>
        <dbReference type="ARBA" id="ARBA00010703"/>
    </source>
</evidence>
<dbReference type="PANTHER" id="PTHR13600:SF33">
    <property type="entry name" value="LEUCINE CARBOXYL METHYLTRANSFERASE 1"/>
    <property type="match status" value="1"/>
</dbReference>
<name>A0A8S2CZL0_9BILA</name>
<protein>
    <recommendedName>
        <fullName evidence="7">Leucine carboxyl methyltransferase 1</fullName>
        <ecNumber evidence="7">2.1.1.233</ecNumber>
    </recommendedName>
</protein>
<dbReference type="Proteomes" id="UP000682733">
    <property type="component" value="Unassembled WGS sequence"/>
</dbReference>
<dbReference type="GO" id="GO:0032259">
    <property type="term" value="P:methylation"/>
    <property type="evidence" value="ECO:0007669"/>
    <property type="project" value="UniProtKB-KW"/>
</dbReference>
<evidence type="ECO:0000256" key="7">
    <source>
        <dbReference type="PIRNR" id="PIRNR016305"/>
    </source>
</evidence>
<dbReference type="AlphaFoldDB" id="A0A8S2CZL0"/>
<feature type="binding site" evidence="8">
    <location>
        <position position="153"/>
    </location>
    <ligand>
        <name>S-adenosyl-L-methionine</name>
        <dbReference type="ChEBI" id="CHEBI:59789"/>
    </ligand>
</feature>
<dbReference type="Proteomes" id="UP000677228">
    <property type="component" value="Unassembled WGS sequence"/>
</dbReference>
<sequence length="291" mass="34253">MANTVENDNTAIIETNTDSSSCKLYAISRDYWSDPYMKFFTTKHERKTPEINIGYYIRVTAIHDPSLNVKHFIDIDFYQITEIKTRLIRRTPQLAEKLNINEEEESISIPGGLHTSTYTILPVDLREISSLDKQLQLIEKNLDYNLPTFFLSECVLIYMSLENSTNLLSYITQKFSTCFFLNFEQINMFDRFGQIMYDNLKQRCCHLLGIQACKSKQTQCQRFIDTNFQQAQLISLNDYYKQYVDIREKQRLDKIDGGLDEKELLEQLFDHYCFCWAYKDPLNIGLDKVTS</sequence>
<evidence type="ECO:0000256" key="6">
    <source>
        <dbReference type="ARBA" id="ARBA00022691"/>
    </source>
</evidence>
<evidence type="ECO:0000256" key="5">
    <source>
        <dbReference type="ARBA" id="ARBA00022679"/>
    </source>
</evidence>
<keyword evidence="4 7" id="KW-0489">Methyltransferase</keyword>
<dbReference type="EC" id="2.1.1.233" evidence="7"/>
<dbReference type="GO" id="GO:0018423">
    <property type="term" value="F:protein C-terminal leucine carboxyl O-methyltransferase activity"/>
    <property type="evidence" value="ECO:0007669"/>
    <property type="project" value="UniProtKB-EC"/>
</dbReference>
<keyword evidence="6 7" id="KW-0949">S-adenosyl-L-methionine</keyword>
<comment type="function">
    <text evidence="2 7">Methylates the carboxyl group of the C-terminal leucine residue of protein phosphatase 2A catalytic subunits to form alpha-leucine ester residues.</text>
</comment>
<dbReference type="PANTHER" id="PTHR13600">
    <property type="entry name" value="LEUCINE CARBOXYL METHYLTRANSFERASE"/>
    <property type="match status" value="1"/>
</dbReference>
<organism evidence="9 11">
    <name type="scientific">Didymodactylos carnosus</name>
    <dbReference type="NCBI Taxonomy" id="1234261"/>
    <lineage>
        <taxon>Eukaryota</taxon>
        <taxon>Metazoa</taxon>
        <taxon>Spiralia</taxon>
        <taxon>Gnathifera</taxon>
        <taxon>Rotifera</taxon>
        <taxon>Eurotatoria</taxon>
        <taxon>Bdelloidea</taxon>
        <taxon>Philodinida</taxon>
        <taxon>Philodinidae</taxon>
        <taxon>Didymodactylos</taxon>
    </lineage>
</organism>
<evidence type="ECO:0000256" key="8">
    <source>
        <dbReference type="PIRSR" id="PIRSR016305-1"/>
    </source>
</evidence>
<comment type="caution">
    <text evidence="9">The sequence shown here is derived from an EMBL/GenBank/DDBJ whole genome shotgun (WGS) entry which is preliminary data.</text>
</comment>
<feature type="binding site" evidence="8">
    <location>
        <position position="58"/>
    </location>
    <ligand>
        <name>S-adenosyl-L-methionine</name>
        <dbReference type="ChEBI" id="CHEBI:59789"/>
    </ligand>
</feature>
<dbReference type="InterPro" id="IPR007213">
    <property type="entry name" value="Ppm1/Ppm2/Tcmp"/>
</dbReference>
<dbReference type="InterPro" id="IPR016651">
    <property type="entry name" value="LCMT1"/>
</dbReference>
<dbReference type="Pfam" id="PF04072">
    <property type="entry name" value="LCM"/>
    <property type="match status" value="1"/>
</dbReference>
<accession>A0A8S2CZL0</accession>
<evidence type="ECO:0000256" key="4">
    <source>
        <dbReference type="ARBA" id="ARBA00022603"/>
    </source>
</evidence>
<gene>
    <name evidence="9" type="ORF">OVA965_LOCUS6718</name>
    <name evidence="10" type="ORF">TMI583_LOCUS6714</name>
</gene>
<proteinExistence type="inferred from homology"/>
<evidence type="ECO:0000313" key="10">
    <source>
        <dbReference type="EMBL" id="CAF3627518.1"/>
    </source>
</evidence>
<dbReference type="SUPFAM" id="SSF53335">
    <property type="entry name" value="S-adenosyl-L-methionine-dependent methyltransferases"/>
    <property type="match status" value="1"/>
</dbReference>
<dbReference type="PIRSF" id="PIRSF016305">
    <property type="entry name" value="LCM_mtfrase"/>
    <property type="match status" value="1"/>
</dbReference>
<evidence type="ECO:0000256" key="2">
    <source>
        <dbReference type="ARBA" id="ARBA00003455"/>
    </source>
</evidence>
<evidence type="ECO:0000256" key="1">
    <source>
        <dbReference type="ARBA" id="ARBA00000724"/>
    </source>
</evidence>